<evidence type="ECO:0008006" key="4">
    <source>
        <dbReference type="Google" id="ProtNLM"/>
    </source>
</evidence>
<gene>
    <name evidence="2" type="ORF">RIF29_39647</name>
</gene>
<sequence>MSFSTPQVESRIEFSPLPQQDVDQEHEVKDHNIVMIEIEPPYVEQRFDWDAFVIVLRLALVSMLLVGLAVRQSIPEQPTSKPIPPRFFIDSLHIPQLKITDGELSSTLNVKLTISNDMNSSNINIMRLDVAMSYSKDNKTISTITPIHLQYALQRDVFLVEADSMKRVHVELSTTGWEKDQPVVDDNVIREIAQDIKQGFTKLGLQMRVLGEVEFSNGWTEGFVMYPSCNYLEVKFKVADEEATVVDGRAKECIGPIKWEPMRTSL</sequence>
<proteinExistence type="predicted"/>
<accession>A0AAN9E268</accession>
<comment type="caution">
    <text evidence="2">The sequence shown here is derived from an EMBL/GenBank/DDBJ whole genome shotgun (WGS) entry which is preliminary data.</text>
</comment>
<reference evidence="2 3" key="1">
    <citation type="submission" date="2024-01" db="EMBL/GenBank/DDBJ databases">
        <title>The genomes of 5 underutilized Papilionoideae crops provide insights into root nodulation and disease resistanc.</title>
        <authorList>
            <person name="Yuan L."/>
        </authorList>
    </citation>
    <scope>NUCLEOTIDE SEQUENCE [LARGE SCALE GENOMIC DNA]</scope>
    <source>
        <strain evidence="2">ZHUSHIDOU_FW_LH</strain>
        <tissue evidence="2">Leaf</tissue>
    </source>
</reference>
<dbReference type="EMBL" id="JAYWIO010000008">
    <property type="protein sequence ID" value="KAK7244820.1"/>
    <property type="molecule type" value="Genomic_DNA"/>
</dbReference>
<feature type="region of interest" description="Disordered" evidence="1">
    <location>
        <begin position="1"/>
        <end position="21"/>
    </location>
</feature>
<organism evidence="2 3">
    <name type="scientific">Crotalaria pallida</name>
    <name type="common">Smooth rattlebox</name>
    <name type="synonym">Crotalaria striata</name>
    <dbReference type="NCBI Taxonomy" id="3830"/>
    <lineage>
        <taxon>Eukaryota</taxon>
        <taxon>Viridiplantae</taxon>
        <taxon>Streptophyta</taxon>
        <taxon>Embryophyta</taxon>
        <taxon>Tracheophyta</taxon>
        <taxon>Spermatophyta</taxon>
        <taxon>Magnoliopsida</taxon>
        <taxon>eudicotyledons</taxon>
        <taxon>Gunneridae</taxon>
        <taxon>Pentapetalae</taxon>
        <taxon>rosids</taxon>
        <taxon>fabids</taxon>
        <taxon>Fabales</taxon>
        <taxon>Fabaceae</taxon>
        <taxon>Papilionoideae</taxon>
        <taxon>50 kb inversion clade</taxon>
        <taxon>genistoids sensu lato</taxon>
        <taxon>core genistoids</taxon>
        <taxon>Crotalarieae</taxon>
        <taxon>Crotalaria</taxon>
    </lineage>
</organism>
<evidence type="ECO:0000313" key="3">
    <source>
        <dbReference type="Proteomes" id="UP001372338"/>
    </source>
</evidence>
<dbReference type="Proteomes" id="UP001372338">
    <property type="component" value="Unassembled WGS sequence"/>
</dbReference>
<dbReference type="AlphaFoldDB" id="A0AAN9E268"/>
<evidence type="ECO:0000313" key="2">
    <source>
        <dbReference type="EMBL" id="KAK7244820.1"/>
    </source>
</evidence>
<protein>
    <recommendedName>
        <fullName evidence="4">Late embryogenesis abundant protein LEA-2 subgroup domain-containing protein</fullName>
    </recommendedName>
</protein>
<keyword evidence="3" id="KW-1185">Reference proteome</keyword>
<name>A0AAN9E268_CROPI</name>
<evidence type="ECO:0000256" key="1">
    <source>
        <dbReference type="SAM" id="MobiDB-lite"/>
    </source>
</evidence>